<dbReference type="EMBL" id="GBXM01023615">
    <property type="protein sequence ID" value="JAH84962.1"/>
    <property type="molecule type" value="Transcribed_RNA"/>
</dbReference>
<sequence length="35" mass="4039">MALSIKRINTTVRSTTLKHCVFETCMHFGFTDVLH</sequence>
<name>A0A0E9W3P2_ANGAN</name>
<organism evidence="1">
    <name type="scientific">Anguilla anguilla</name>
    <name type="common">European freshwater eel</name>
    <name type="synonym">Muraena anguilla</name>
    <dbReference type="NCBI Taxonomy" id="7936"/>
    <lineage>
        <taxon>Eukaryota</taxon>
        <taxon>Metazoa</taxon>
        <taxon>Chordata</taxon>
        <taxon>Craniata</taxon>
        <taxon>Vertebrata</taxon>
        <taxon>Euteleostomi</taxon>
        <taxon>Actinopterygii</taxon>
        <taxon>Neopterygii</taxon>
        <taxon>Teleostei</taxon>
        <taxon>Anguilliformes</taxon>
        <taxon>Anguillidae</taxon>
        <taxon>Anguilla</taxon>
    </lineage>
</organism>
<reference evidence="1" key="1">
    <citation type="submission" date="2014-11" db="EMBL/GenBank/DDBJ databases">
        <authorList>
            <person name="Amaro Gonzalez C."/>
        </authorList>
    </citation>
    <scope>NUCLEOTIDE SEQUENCE</scope>
</reference>
<accession>A0A0E9W3P2</accession>
<proteinExistence type="predicted"/>
<dbReference type="AlphaFoldDB" id="A0A0E9W3P2"/>
<evidence type="ECO:0000313" key="1">
    <source>
        <dbReference type="EMBL" id="JAH84962.1"/>
    </source>
</evidence>
<protein>
    <submittedName>
        <fullName evidence="1">Uncharacterized protein</fullName>
    </submittedName>
</protein>
<reference evidence="1" key="2">
    <citation type="journal article" date="2015" name="Fish Shellfish Immunol.">
        <title>Early steps in the European eel (Anguilla anguilla)-Vibrio vulnificus interaction in the gills: Role of the RtxA13 toxin.</title>
        <authorList>
            <person name="Callol A."/>
            <person name="Pajuelo D."/>
            <person name="Ebbesson L."/>
            <person name="Teles M."/>
            <person name="MacKenzie S."/>
            <person name="Amaro C."/>
        </authorList>
    </citation>
    <scope>NUCLEOTIDE SEQUENCE</scope>
</reference>